<evidence type="ECO:0000256" key="10">
    <source>
        <dbReference type="PIRSR" id="PIRSR634016-4"/>
    </source>
</evidence>
<evidence type="ECO:0000256" key="2">
    <source>
        <dbReference type="ARBA" id="ARBA00022438"/>
    </source>
</evidence>
<dbReference type="Pfam" id="PF17900">
    <property type="entry name" value="Peptidase_M1_N"/>
    <property type="match status" value="1"/>
</dbReference>
<comment type="similarity">
    <text evidence="1 11">Belongs to the peptidase M1 family.</text>
</comment>
<feature type="binding site" evidence="9">
    <location>
        <position position="316"/>
    </location>
    <ligand>
        <name>Zn(2+)</name>
        <dbReference type="ChEBI" id="CHEBI:29105"/>
        <note>catalytic</note>
    </ligand>
</feature>
<dbReference type="GO" id="GO:0005737">
    <property type="term" value="C:cytoplasm"/>
    <property type="evidence" value="ECO:0007669"/>
    <property type="project" value="TreeGrafter"/>
</dbReference>
<dbReference type="InterPro" id="IPR045357">
    <property type="entry name" value="Aminopeptidase_N-like_N"/>
</dbReference>
<feature type="binding site" evidence="9">
    <location>
        <position position="312"/>
    </location>
    <ligand>
        <name>Zn(2+)</name>
        <dbReference type="ChEBI" id="CHEBI:29105"/>
        <note>catalytic</note>
    </ligand>
</feature>
<comment type="cofactor">
    <cofactor evidence="9 11">
        <name>Zn(2+)</name>
        <dbReference type="ChEBI" id="CHEBI:29105"/>
    </cofactor>
    <text evidence="9 11">Binds 1 zinc ion per subunit.</text>
</comment>
<organism evidence="15 16">
    <name type="scientific">Mycena venus</name>
    <dbReference type="NCBI Taxonomy" id="2733690"/>
    <lineage>
        <taxon>Eukaryota</taxon>
        <taxon>Fungi</taxon>
        <taxon>Dikarya</taxon>
        <taxon>Basidiomycota</taxon>
        <taxon>Agaricomycotina</taxon>
        <taxon>Agaricomycetes</taxon>
        <taxon>Agaricomycetidae</taxon>
        <taxon>Agaricales</taxon>
        <taxon>Marasmiineae</taxon>
        <taxon>Mycenaceae</taxon>
        <taxon>Mycena</taxon>
    </lineage>
</organism>
<feature type="active site" description="Proton acceptor" evidence="8">
    <location>
        <position position="313"/>
    </location>
</feature>
<keyword evidence="7 11" id="KW-0482">Metalloprotease</keyword>
<dbReference type="SUPFAM" id="SSF55486">
    <property type="entry name" value="Metalloproteases ('zincins'), catalytic domain"/>
    <property type="match status" value="1"/>
</dbReference>
<dbReference type="Pfam" id="PF01433">
    <property type="entry name" value="Peptidase_M1"/>
    <property type="match status" value="1"/>
</dbReference>
<dbReference type="InterPro" id="IPR024571">
    <property type="entry name" value="ERAP1-like_C_dom"/>
</dbReference>
<name>A0A8H6YC54_9AGAR</name>
<keyword evidence="3 11" id="KW-0645">Protease</keyword>
<dbReference type="PANTHER" id="PTHR11533">
    <property type="entry name" value="PROTEASE M1 ZINC METALLOPROTEASE"/>
    <property type="match status" value="1"/>
</dbReference>
<dbReference type="Gene3D" id="1.25.50.20">
    <property type="match status" value="1"/>
</dbReference>
<keyword evidence="2 11" id="KW-0031">Aminopeptidase</keyword>
<evidence type="ECO:0000256" key="4">
    <source>
        <dbReference type="ARBA" id="ARBA00022723"/>
    </source>
</evidence>
<protein>
    <recommendedName>
        <fullName evidence="11">Aminopeptidase</fullName>
        <ecNumber evidence="11">3.4.11.-</ecNumber>
    </recommendedName>
</protein>
<dbReference type="EC" id="3.4.11.-" evidence="11"/>
<keyword evidence="6 9" id="KW-0862">Zinc</keyword>
<feature type="site" description="Transition state stabilizer" evidence="10">
    <location>
        <position position="398"/>
    </location>
</feature>
<dbReference type="GO" id="GO:0005615">
    <property type="term" value="C:extracellular space"/>
    <property type="evidence" value="ECO:0007669"/>
    <property type="project" value="TreeGrafter"/>
</dbReference>
<dbReference type="Gene3D" id="1.10.390.10">
    <property type="entry name" value="Neutral Protease Domain 2"/>
    <property type="match status" value="1"/>
</dbReference>
<dbReference type="GO" id="GO:0042277">
    <property type="term" value="F:peptide binding"/>
    <property type="evidence" value="ECO:0007669"/>
    <property type="project" value="TreeGrafter"/>
</dbReference>
<evidence type="ECO:0000256" key="1">
    <source>
        <dbReference type="ARBA" id="ARBA00010136"/>
    </source>
</evidence>
<feature type="domain" description="Peptidase M1 membrane alanine aminopeptidase" evidence="12">
    <location>
        <begin position="243"/>
        <end position="457"/>
    </location>
</feature>
<accession>A0A8H6YC54</accession>
<feature type="domain" description="ERAP1-like C-terminal" evidence="13">
    <location>
        <begin position="520"/>
        <end position="849"/>
    </location>
</feature>
<dbReference type="PRINTS" id="PR00756">
    <property type="entry name" value="ALADIPTASE"/>
</dbReference>
<gene>
    <name evidence="15" type="ORF">MVEN_00932100</name>
</gene>
<dbReference type="AlphaFoldDB" id="A0A8H6YC54"/>
<dbReference type="InterPro" id="IPR027268">
    <property type="entry name" value="Peptidase_M4/M1_CTD_sf"/>
</dbReference>
<dbReference type="PANTHER" id="PTHR11533:SF174">
    <property type="entry name" value="PUROMYCIN-SENSITIVE AMINOPEPTIDASE-RELATED"/>
    <property type="match status" value="1"/>
</dbReference>
<evidence type="ECO:0000256" key="3">
    <source>
        <dbReference type="ARBA" id="ARBA00022670"/>
    </source>
</evidence>
<evidence type="ECO:0000256" key="9">
    <source>
        <dbReference type="PIRSR" id="PIRSR634016-3"/>
    </source>
</evidence>
<dbReference type="InterPro" id="IPR050344">
    <property type="entry name" value="Peptidase_M1_aminopeptidases"/>
</dbReference>
<dbReference type="SUPFAM" id="SSF63737">
    <property type="entry name" value="Leukotriene A4 hydrolase N-terminal domain"/>
    <property type="match status" value="1"/>
</dbReference>
<comment type="caution">
    <text evidence="15">The sequence shown here is derived from an EMBL/GenBank/DDBJ whole genome shotgun (WGS) entry which is preliminary data.</text>
</comment>
<dbReference type="EMBL" id="JACAZI010000007">
    <property type="protein sequence ID" value="KAF7356026.1"/>
    <property type="molecule type" value="Genomic_DNA"/>
</dbReference>
<dbReference type="CDD" id="cd09601">
    <property type="entry name" value="M1_APN-Q_like"/>
    <property type="match status" value="1"/>
</dbReference>
<dbReference type="GO" id="GO:0008270">
    <property type="term" value="F:zinc ion binding"/>
    <property type="evidence" value="ECO:0007669"/>
    <property type="project" value="UniProtKB-UniRule"/>
</dbReference>
<dbReference type="InterPro" id="IPR001930">
    <property type="entry name" value="Peptidase_M1"/>
</dbReference>
<evidence type="ECO:0000256" key="6">
    <source>
        <dbReference type="ARBA" id="ARBA00022833"/>
    </source>
</evidence>
<dbReference type="Pfam" id="PF11838">
    <property type="entry name" value="ERAP1_C"/>
    <property type="match status" value="1"/>
</dbReference>
<dbReference type="InterPro" id="IPR014782">
    <property type="entry name" value="Peptidase_M1_dom"/>
</dbReference>
<dbReference type="OrthoDB" id="10031169at2759"/>
<dbReference type="GO" id="GO:0006508">
    <property type="term" value="P:proteolysis"/>
    <property type="evidence" value="ECO:0007669"/>
    <property type="project" value="UniProtKB-KW"/>
</dbReference>
<keyword evidence="4 9" id="KW-0479">Metal-binding</keyword>
<dbReference type="GO" id="GO:0043171">
    <property type="term" value="P:peptide catabolic process"/>
    <property type="evidence" value="ECO:0007669"/>
    <property type="project" value="TreeGrafter"/>
</dbReference>
<sequence>MDLASLDSYRLPTDAVPIHYDLKIRTDLKELIFDGTVAITIRFAKDTTAIVLNVFELELGTASVVVGGEKLIPTAQSINTDTQRVTLSFAKPFLTGTEAVVRMTFWGKIPGLSGYFKSEWEHDGVTEYYTGTFFEPTYARRAFPCWDEPALKATFAVSLISRTGTVNLSNMPAFFEGPYEPAQDPLEPAFGAGQDAGEWIITRFEATPKMSTYILAFANGPFAHVESLFTSALTDTVRPVRIYELTTKVLPMLEMMFDLEYPLPKMDILCANGVLGALENWGLIIGDPHTFLFDPKTGATATKKGIVNITSHELAHQWFGNIVTMEWWDNLWLNEGFATLLGSIISDKLHPEWNVAAATVNGSFKFALNLDAKLSSHPVQVECPDANNVNEMVDTITYMKGSSLLRMVSSFLGEEPFLKGVSLYLKEHQFGNSVAEDLWDALGSTSDTDVKNLMKNWILKTGYPVLTVTEAPRRGQHDETLWTVPLSLVTLDSKGTRNIDKTIFLSEREQFIPIDADCSLKLNASSTGFYRVVYQTDTLNKHALEAAKGNVSDMLGLLNDAMALAQADLAKLSNALALMTGFGDAPEYIVLEGIAANISSLLDAWWENPSIVEHLRSLDRHIFVPLVSKLGYDYPSGESTDTAVVRTLAVNRAANARDPSTVAVLKARFTAFMADREASPLPPDLVPVIYKVVSDLFPAPPCCDLSGGQWGVRHGGRQEYDYMWEILKTTKLPAEEGHAALAVGAAEDPVLMAETFDRILQENDNRVVQLLHVLSANPKSRRLTVQFFKDNYDALKVRFETSLGFQSYLQEPFRLLATVEDYEETVAFFKTKDMAKFARWMEQTLETIRINIKYIERCTPQILEWFESWSTSGRSM</sequence>
<feature type="domain" description="Aminopeptidase N-like N-terminal" evidence="14">
    <location>
        <begin position="16"/>
        <end position="214"/>
    </location>
</feature>
<dbReference type="InterPro" id="IPR034016">
    <property type="entry name" value="M1_APN-typ"/>
</dbReference>
<dbReference type="Gene3D" id="2.60.40.1730">
    <property type="entry name" value="tricorn interacting facor f3 domain"/>
    <property type="match status" value="1"/>
</dbReference>
<dbReference type="Gene3D" id="2.60.40.1910">
    <property type="match status" value="1"/>
</dbReference>
<evidence type="ECO:0000313" key="15">
    <source>
        <dbReference type="EMBL" id="KAF7356026.1"/>
    </source>
</evidence>
<dbReference type="FunFam" id="1.10.390.10:FF:000006">
    <property type="entry name" value="Puromycin-sensitive aminopeptidase"/>
    <property type="match status" value="1"/>
</dbReference>
<evidence type="ECO:0000256" key="8">
    <source>
        <dbReference type="PIRSR" id="PIRSR634016-1"/>
    </source>
</evidence>
<evidence type="ECO:0000256" key="11">
    <source>
        <dbReference type="RuleBase" id="RU364040"/>
    </source>
</evidence>
<evidence type="ECO:0000256" key="5">
    <source>
        <dbReference type="ARBA" id="ARBA00022801"/>
    </source>
</evidence>
<evidence type="ECO:0000313" key="16">
    <source>
        <dbReference type="Proteomes" id="UP000620124"/>
    </source>
</evidence>
<dbReference type="InterPro" id="IPR042097">
    <property type="entry name" value="Aminopeptidase_N-like_N_sf"/>
</dbReference>
<proteinExistence type="inferred from homology"/>
<evidence type="ECO:0000259" key="13">
    <source>
        <dbReference type="Pfam" id="PF11838"/>
    </source>
</evidence>
<reference evidence="15" key="1">
    <citation type="submission" date="2020-05" db="EMBL/GenBank/DDBJ databases">
        <title>Mycena genomes resolve the evolution of fungal bioluminescence.</title>
        <authorList>
            <person name="Tsai I.J."/>
        </authorList>
    </citation>
    <scope>NUCLEOTIDE SEQUENCE</scope>
    <source>
        <strain evidence="15">CCC161011</strain>
    </source>
</reference>
<dbReference type="GO" id="GO:0070006">
    <property type="term" value="F:metalloaminopeptidase activity"/>
    <property type="evidence" value="ECO:0007669"/>
    <property type="project" value="TreeGrafter"/>
</dbReference>
<dbReference type="Proteomes" id="UP000620124">
    <property type="component" value="Unassembled WGS sequence"/>
</dbReference>
<keyword evidence="16" id="KW-1185">Reference proteome</keyword>
<dbReference type="GO" id="GO:0016020">
    <property type="term" value="C:membrane"/>
    <property type="evidence" value="ECO:0007669"/>
    <property type="project" value="TreeGrafter"/>
</dbReference>
<keyword evidence="5 11" id="KW-0378">Hydrolase</keyword>
<evidence type="ECO:0000259" key="14">
    <source>
        <dbReference type="Pfam" id="PF17900"/>
    </source>
</evidence>
<evidence type="ECO:0000259" key="12">
    <source>
        <dbReference type="Pfam" id="PF01433"/>
    </source>
</evidence>
<evidence type="ECO:0000256" key="7">
    <source>
        <dbReference type="ARBA" id="ARBA00023049"/>
    </source>
</evidence>
<feature type="binding site" evidence="9">
    <location>
        <position position="335"/>
    </location>
    <ligand>
        <name>Zn(2+)</name>
        <dbReference type="ChEBI" id="CHEBI:29105"/>
        <note>catalytic</note>
    </ligand>
</feature>